<keyword evidence="1" id="KW-0812">Transmembrane</keyword>
<dbReference type="Proteomes" id="UP001057221">
    <property type="component" value="Segment"/>
</dbReference>
<keyword evidence="1" id="KW-0472">Membrane</keyword>
<organism evidence="2 3">
    <name type="scientific">Brevundimonas phage vB_BpoS-Domovoi</name>
    <dbReference type="NCBI Taxonomy" id="2948598"/>
    <lineage>
        <taxon>Viruses</taxon>
        <taxon>Duplodnaviria</taxon>
        <taxon>Heunggongvirae</taxon>
        <taxon>Uroviricota</taxon>
        <taxon>Caudoviricetes</taxon>
        <taxon>Jeanschmidtviridae</taxon>
        <taxon>Marchewkavirus</taxon>
        <taxon>Marchewkavirus domovoi</taxon>
    </lineage>
</organism>
<dbReference type="EMBL" id="ON529855">
    <property type="protein sequence ID" value="USN14512.1"/>
    <property type="molecule type" value="Genomic_DNA"/>
</dbReference>
<sequence>MARPGPRTLVMTVLVMLAVFAVMLGQQIWRRYTVG</sequence>
<evidence type="ECO:0000256" key="1">
    <source>
        <dbReference type="SAM" id="Phobius"/>
    </source>
</evidence>
<evidence type="ECO:0000313" key="3">
    <source>
        <dbReference type="Proteomes" id="UP001057221"/>
    </source>
</evidence>
<protein>
    <submittedName>
        <fullName evidence="2">Uncharacterized protein</fullName>
    </submittedName>
</protein>
<accession>A0A9E7MRI3</accession>
<keyword evidence="1" id="KW-1133">Transmembrane helix</keyword>
<evidence type="ECO:0000313" key="2">
    <source>
        <dbReference type="EMBL" id="USN14512.1"/>
    </source>
</evidence>
<feature type="transmembrane region" description="Helical" evidence="1">
    <location>
        <begin position="9"/>
        <end position="29"/>
    </location>
</feature>
<proteinExistence type="predicted"/>
<gene>
    <name evidence="2" type="ORF">DOMOVOI_00370</name>
</gene>
<keyword evidence="3" id="KW-1185">Reference proteome</keyword>
<name>A0A9E7MRI3_9CAUD</name>
<reference evidence="2 3" key="1">
    <citation type="submission" date="2022-05" db="EMBL/GenBank/DDBJ databases">
        <authorList>
            <person name="Friedrich I."/>
            <person name="Poehlein A."/>
            <person name="Schneider D."/>
            <person name="Hertel R."/>
            <person name="Daniel R."/>
        </authorList>
    </citation>
    <scope>NUCLEOTIDE SEQUENCE [LARGE SCALE GENOMIC DNA]</scope>
</reference>